<dbReference type="CDD" id="cd00038">
    <property type="entry name" value="CAP_ED"/>
    <property type="match status" value="1"/>
</dbReference>
<dbReference type="EMBL" id="CAACVI010000049">
    <property type="protein sequence ID" value="VEN75075.1"/>
    <property type="molecule type" value="Genomic_DNA"/>
</dbReference>
<name>A0A484HKX2_9BACT</name>
<accession>A0A484HKX2</accession>
<dbReference type="PANTHER" id="PTHR24567:SF74">
    <property type="entry name" value="HTH-TYPE TRANSCRIPTIONAL REGULATOR ARCR"/>
    <property type="match status" value="1"/>
</dbReference>
<dbReference type="GO" id="GO:0003700">
    <property type="term" value="F:DNA-binding transcription factor activity"/>
    <property type="evidence" value="ECO:0007669"/>
    <property type="project" value="TreeGrafter"/>
</dbReference>
<dbReference type="PANTHER" id="PTHR24567">
    <property type="entry name" value="CRP FAMILY TRANSCRIPTIONAL REGULATORY PROTEIN"/>
    <property type="match status" value="1"/>
</dbReference>
<dbReference type="GO" id="GO:0005829">
    <property type="term" value="C:cytosol"/>
    <property type="evidence" value="ECO:0007669"/>
    <property type="project" value="TreeGrafter"/>
</dbReference>
<dbReference type="Gene3D" id="2.60.120.10">
    <property type="entry name" value="Jelly Rolls"/>
    <property type="match status" value="1"/>
</dbReference>
<organism evidence="2">
    <name type="scientific">uncultured Desulfobacteraceae bacterium</name>
    <dbReference type="NCBI Taxonomy" id="218296"/>
    <lineage>
        <taxon>Bacteria</taxon>
        <taxon>Pseudomonadati</taxon>
        <taxon>Thermodesulfobacteriota</taxon>
        <taxon>Desulfobacteria</taxon>
        <taxon>Desulfobacterales</taxon>
        <taxon>Desulfobacteraceae</taxon>
        <taxon>environmental samples</taxon>
    </lineage>
</organism>
<protein>
    <recommendedName>
        <fullName evidence="1">Cyclic nucleotide-binding domain-containing protein</fullName>
    </recommendedName>
</protein>
<dbReference type="SUPFAM" id="SSF51206">
    <property type="entry name" value="cAMP-binding domain-like"/>
    <property type="match status" value="1"/>
</dbReference>
<dbReference type="SMART" id="SM00100">
    <property type="entry name" value="cNMP"/>
    <property type="match status" value="1"/>
</dbReference>
<gene>
    <name evidence="2" type="ORF">EPICR_60062</name>
</gene>
<evidence type="ECO:0000259" key="1">
    <source>
        <dbReference type="PROSITE" id="PS50042"/>
    </source>
</evidence>
<evidence type="ECO:0000313" key="2">
    <source>
        <dbReference type="EMBL" id="VEN75075.1"/>
    </source>
</evidence>
<dbReference type="InterPro" id="IPR014710">
    <property type="entry name" value="RmlC-like_jellyroll"/>
</dbReference>
<dbReference type="InterPro" id="IPR018490">
    <property type="entry name" value="cNMP-bd_dom_sf"/>
</dbReference>
<sequence length="140" mass="15324">MAVDITLLESLEFFAGLDREDLDRFAVSMNRVKVAEGESLTRTGDVAGAFFIVLNGNFMIHFKNGRAVTIHEKGEVIGWSAAVAPFRYTGATVALTEGEVLALDDADFLDMIRQDSGLGDVMMKKLEPTISTRASIFKMT</sequence>
<dbReference type="AlphaFoldDB" id="A0A484HKX2"/>
<dbReference type="InterPro" id="IPR000595">
    <property type="entry name" value="cNMP-bd_dom"/>
</dbReference>
<dbReference type="Pfam" id="PF00027">
    <property type="entry name" value="cNMP_binding"/>
    <property type="match status" value="1"/>
</dbReference>
<dbReference type="InterPro" id="IPR050397">
    <property type="entry name" value="Env_Response_Regulators"/>
</dbReference>
<feature type="domain" description="Cyclic nucleotide-binding" evidence="1">
    <location>
        <begin position="13"/>
        <end position="112"/>
    </location>
</feature>
<dbReference type="PROSITE" id="PS50042">
    <property type="entry name" value="CNMP_BINDING_3"/>
    <property type="match status" value="1"/>
</dbReference>
<reference evidence="2" key="1">
    <citation type="submission" date="2019-01" db="EMBL/GenBank/DDBJ databases">
        <authorList>
            <consortium name="Genoscope - CEA"/>
            <person name="William W."/>
        </authorList>
    </citation>
    <scope>NUCLEOTIDE SEQUENCE</scope>
    <source>
        <strain evidence="2">CR-1</strain>
    </source>
</reference>
<proteinExistence type="predicted"/>